<dbReference type="InterPro" id="IPR019076">
    <property type="entry name" value="Spore_lipoprot_YhcN/YlaJ-like"/>
</dbReference>
<evidence type="ECO:0000313" key="3">
    <source>
        <dbReference type="EMBL" id="MFC7748646.1"/>
    </source>
</evidence>
<organism evidence="3 4">
    <name type="scientific">Paenibacillus thermoaerophilus</name>
    <dbReference type="NCBI Taxonomy" id="1215385"/>
    <lineage>
        <taxon>Bacteria</taxon>
        <taxon>Bacillati</taxon>
        <taxon>Bacillota</taxon>
        <taxon>Bacilli</taxon>
        <taxon>Bacillales</taxon>
        <taxon>Paenibacillaceae</taxon>
        <taxon>Paenibacillus</taxon>
    </lineage>
</organism>
<dbReference type="Proteomes" id="UP001596528">
    <property type="component" value="Unassembled WGS sequence"/>
</dbReference>
<evidence type="ECO:0000313" key="4">
    <source>
        <dbReference type="Proteomes" id="UP001596528"/>
    </source>
</evidence>
<dbReference type="Pfam" id="PF09580">
    <property type="entry name" value="Spore_YhcN_YlaJ"/>
    <property type="match status" value="1"/>
</dbReference>
<dbReference type="EMBL" id="JBHTGQ010000002">
    <property type="protein sequence ID" value="MFC7748646.1"/>
    <property type="molecule type" value="Genomic_DNA"/>
</dbReference>
<accession>A0ABW2UZY8</accession>
<feature type="signal peptide" evidence="2">
    <location>
        <begin position="1"/>
        <end position="23"/>
    </location>
</feature>
<sequence>MKAIRSATIGMLTACLLTATGCAANPGRGAATPSPDGDNVRAYAESPAPGGNYRQTVADRLERLAESIPQVEKARCVVFGRTAIVGIDVPEGLDRSRVDVIKFSVAEALRHDPEGVSALVTADLDLNRQIADLRDKIQAGRPVAGFAEELADLIGRIVPQMPRDIRQPATSGRTPGNDLAGQPQR</sequence>
<evidence type="ECO:0000256" key="1">
    <source>
        <dbReference type="SAM" id="MobiDB-lite"/>
    </source>
</evidence>
<dbReference type="PROSITE" id="PS51257">
    <property type="entry name" value="PROKAR_LIPOPROTEIN"/>
    <property type="match status" value="1"/>
</dbReference>
<reference evidence="4" key="1">
    <citation type="journal article" date="2019" name="Int. J. Syst. Evol. Microbiol.">
        <title>The Global Catalogue of Microorganisms (GCM) 10K type strain sequencing project: providing services to taxonomists for standard genome sequencing and annotation.</title>
        <authorList>
            <consortium name="The Broad Institute Genomics Platform"/>
            <consortium name="The Broad Institute Genome Sequencing Center for Infectious Disease"/>
            <person name="Wu L."/>
            <person name="Ma J."/>
        </authorList>
    </citation>
    <scope>NUCLEOTIDE SEQUENCE [LARGE SCALE GENOMIC DNA]</scope>
    <source>
        <strain evidence="4">JCM 18657</strain>
    </source>
</reference>
<name>A0ABW2UZY8_9BACL</name>
<evidence type="ECO:0000256" key="2">
    <source>
        <dbReference type="SAM" id="SignalP"/>
    </source>
</evidence>
<feature type="chain" id="PRO_5045142967" evidence="2">
    <location>
        <begin position="24"/>
        <end position="185"/>
    </location>
</feature>
<gene>
    <name evidence="3" type="ORF">ACFQWB_01630</name>
</gene>
<feature type="region of interest" description="Disordered" evidence="1">
    <location>
        <begin position="165"/>
        <end position="185"/>
    </location>
</feature>
<dbReference type="RefSeq" id="WP_246067971.1">
    <property type="nucleotide sequence ID" value="NZ_JBHTGQ010000002.1"/>
</dbReference>
<proteinExistence type="predicted"/>
<keyword evidence="4" id="KW-1185">Reference proteome</keyword>
<keyword evidence="2" id="KW-0732">Signal</keyword>
<protein>
    <submittedName>
        <fullName evidence="3">YhcN/YlaJ family sporulation lipoprotein</fullName>
    </submittedName>
</protein>
<comment type="caution">
    <text evidence="3">The sequence shown here is derived from an EMBL/GenBank/DDBJ whole genome shotgun (WGS) entry which is preliminary data.</text>
</comment>
<keyword evidence="3" id="KW-0449">Lipoprotein</keyword>